<sequence>MLRKLILIIVIVAYCLGLVFTLPNEESEKSENPSSSSLYSSSTSSSSILLTPQSDVPFCYPKDGKSCPKVLSLAQRLRNIYQGVNRQLKNYEVAFRALSSVQHPSSNDRPRKRKHSSTLDSLPKTALTPKDPIPTYHELSPKSSKKQRVHAPPATSTPFNGYNGGYFTGETDPPLQEYSSNQPDIWVLLHRWKPTEIKEPLELLHIQAPFQGRQFIPWEMDLSIDSYEIYLKNSITSYQKCLDEAQPTGPSPSIAEIMRKIAETRVKFSTLPQNADASKSPYNPLEFTLFNNTLMNALGGKQVVVMLHCNPNDNSTYYTVIWYPDHPAYTLTTFMLYLVRTYHFAEFITMGTRDQWWDYVHYLKNIVVTTNSDVCNRESNSPGRIVINGLLG</sequence>
<protein>
    <submittedName>
        <fullName evidence="3">Uncharacterized protein</fullName>
    </submittedName>
</protein>
<feature type="region of interest" description="Disordered" evidence="1">
    <location>
        <begin position="102"/>
        <end position="164"/>
    </location>
</feature>
<dbReference type="EMBL" id="JANBPY010000512">
    <property type="protein sequence ID" value="KAJ1966449.1"/>
    <property type="molecule type" value="Genomic_DNA"/>
</dbReference>
<comment type="caution">
    <text evidence="3">The sequence shown here is derived from an EMBL/GenBank/DDBJ whole genome shotgun (WGS) entry which is preliminary data.</text>
</comment>
<name>A0A9W8E2P8_9FUNG</name>
<feature type="compositionally biased region" description="Low complexity" evidence="1">
    <location>
        <begin position="32"/>
        <end position="46"/>
    </location>
</feature>
<accession>A0A9W8E2P8</accession>
<feature type="chain" id="PRO_5040825438" evidence="2">
    <location>
        <begin position="22"/>
        <end position="392"/>
    </location>
</feature>
<feature type="region of interest" description="Disordered" evidence="1">
    <location>
        <begin position="26"/>
        <end position="46"/>
    </location>
</feature>
<keyword evidence="2" id="KW-0732">Signal</keyword>
<feature type="signal peptide" evidence="2">
    <location>
        <begin position="1"/>
        <end position="21"/>
    </location>
</feature>
<evidence type="ECO:0000256" key="1">
    <source>
        <dbReference type="SAM" id="MobiDB-lite"/>
    </source>
</evidence>
<dbReference type="Proteomes" id="UP001150925">
    <property type="component" value="Unassembled WGS sequence"/>
</dbReference>
<keyword evidence="4" id="KW-1185">Reference proteome</keyword>
<evidence type="ECO:0000313" key="4">
    <source>
        <dbReference type="Proteomes" id="UP001150925"/>
    </source>
</evidence>
<evidence type="ECO:0000313" key="3">
    <source>
        <dbReference type="EMBL" id="KAJ1966449.1"/>
    </source>
</evidence>
<reference evidence="3" key="1">
    <citation type="submission" date="2022-07" db="EMBL/GenBank/DDBJ databases">
        <title>Phylogenomic reconstructions and comparative analyses of Kickxellomycotina fungi.</title>
        <authorList>
            <person name="Reynolds N.K."/>
            <person name="Stajich J.E."/>
            <person name="Barry K."/>
            <person name="Grigoriev I.V."/>
            <person name="Crous P."/>
            <person name="Smith M.E."/>
        </authorList>
    </citation>
    <scope>NUCLEOTIDE SEQUENCE</scope>
    <source>
        <strain evidence="3">RSA 1196</strain>
    </source>
</reference>
<organism evidence="3 4">
    <name type="scientific">Dispira parvispora</name>
    <dbReference type="NCBI Taxonomy" id="1520584"/>
    <lineage>
        <taxon>Eukaryota</taxon>
        <taxon>Fungi</taxon>
        <taxon>Fungi incertae sedis</taxon>
        <taxon>Zoopagomycota</taxon>
        <taxon>Kickxellomycotina</taxon>
        <taxon>Dimargaritomycetes</taxon>
        <taxon>Dimargaritales</taxon>
        <taxon>Dimargaritaceae</taxon>
        <taxon>Dispira</taxon>
    </lineage>
</organism>
<proteinExistence type="predicted"/>
<evidence type="ECO:0000256" key="2">
    <source>
        <dbReference type="SAM" id="SignalP"/>
    </source>
</evidence>
<dbReference type="AlphaFoldDB" id="A0A9W8E2P8"/>
<gene>
    <name evidence="3" type="ORF">IWQ62_002426</name>
</gene>